<dbReference type="Proteomes" id="UP000887013">
    <property type="component" value="Unassembled WGS sequence"/>
</dbReference>
<protein>
    <submittedName>
        <fullName evidence="1">Uncharacterized protein</fullName>
    </submittedName>
</protein>
<dbReference type="GO" id="GO:0003676">
    <property type="term" value="F:nucleic acid binding"/>
    <property type="evidence" value="ECO:0007669"/>
    <property type="project" value="InterPro"/>
</dbReference>
<dbReference type="EMBL" id="BMAW01064220">
    <property type="protein sequence ID" value="GFT44070.1"/>
    <property type="molecule type" value="Genomic_DNA"/>
</dbReference>
<comment type="caution">
    <text evidence="1">The sequence shown here is derived from an EMBL/GenBank/DDBJ whole genome shotgun (WGS) entry which is preliminary data.</text>
</comment>
<proteinExistence type="predicted"/>
<reference evidence="1" key="1">
    <citation type="submission" date="2020-08" db="EMBL/GenBank/DDBJ databases">
        <title>Multicomponent nature underlies the extraordinary mechanical properties of spider dragline silk.</title>
        <authorList>
            <person name="Kono N."/>
            <person name="Nakamura H."/>
            <person name="Mori M."/>
            <person name="Yoshida Y."/>
            <person name="Ohtoshi R."/>
            <person name="Malay A.D."/>
            <person name="Moran D.A.P."/>
            <person name="Tomita M."/>
            <person name="Numata K."/>
            <person name="Arakawa K."/>
        </authorList>
    </citation>
    <scope>NUCLEOTIDE SEQUENCE</scope>
</reference>
<dbReference type="OrthoDB" id="6378588at2759"/>
<accession>A0A8X6TRV5</accession>
<keyword evidence="2" id="KW-1185">Reference proteome</keyword>
<dbReference type="AlphaFoldDB" id="A0A8X6TRV5"/>
<name>A0A8X6TRV5_NEPPI</name>
<evidence type="ECO:0000313" key="2">
    <source>
        <dbReference type="Proteomes" id="UP000887013"/>
    </source>
</evidence>
<dbReference type="InterPro" id="IPR036397">
    <property type="entry name" value="RNaseH_sf"/>
</dbReference>
<gene>
    <name evidence="1" type="primary">NCL1_26664</name>
    <name evidence="1" type="ORF">NPIL_374131</name>
</gene>
<evidence type="ECO:0000313" key="1">
    <source>
        <dbReference type="EMBL" id="GFT44070.1"/>
    </source>
</evidence>
<dbReference type="Gene3D" id="3.30.420.10">
    <property type="entry name" value="Ribonuclease H-like superfamily/Ribonuclease H"/>
    <property type="match status" value="1"/>
</dbReference>
<sequence>MASPKATSEDENEGERIVKRNSMIPDWGADAKNSVHLWCRSSASGDLCYVSSNVCLMKLHSMYVEMLLVVTQELRLGRSPSLPEVYLDMLEQSAFPQLQHMYLLTIFQHDSAPSHWSLHVKEALNVISQMSGLDLMV</sequence>
<organism evidence="1 2">
    <name type="scientific">Nephila pilipes</name>
    <name type="common">Giant wood spider</name>
    <name type="synonym">Nephila maculata</name>
    <dbReference type="NCBI Taxonomy" id="299642"/>
    <lineage>
        <taxon>Eukaryota</taxon>
        <taxon>Metazoa</taxon>
        <taxon>Ecdysozoa</taxon>
        <taxon>Arthropoda</taxon>
        <taxon>Chelicerata</taxon>
        <taxon>Arachnida</taxon>
        <taxon>Araneae</taxon>
        <taxon>Araneomorphae</taxon>
        <taxon>Entelegynae</taxon>
        <taxon>Araneoidea</taxon>
        <taxon>Nephilidae</taxon>
        <taxon>Nephila</taxon>
    </lineage>
</organism>